<feature type="transmembrane region" description="Helical" evidence="1">
    <location>
        <begin position="462"/>
        <end position="481"/>
    </location>
</feature>
<evidence type="ECO:0008006" key="6">
    <source>
        <dbReference type="Google" id="ProtNLM"/>
    </source>
</evidence>
<proteinExistence type="predicted"/>
<keyword evidence="1" id="KW-0472">Membrane</keyword>
<feature type="transmembrane region" description="Helical" evidence="1">
    <location>
        <begin position="517"/>
        <end position="534"/>
    </location>
</feature>
<feature type="transmembrane region" description="Helical" evidence="1">
    <location>
        <begin position="488"/>
        <end position="505"/>
    </location>
</feature>
<feature type="transmembrane region" description="Helical" evidence="1">
    <location>
        <begin position="541"/>
        <end position="560"/>
    </location>
</feature>
<feature type="transmembrane region" description="Helical" evidence="1">
    <location>
        <begin position="51"/>
        <end position="71"/>
    </location>
</feature>
<reference evidence="4 5" key="1">
    <citation type="submission" date="2018-08" db="EMBL/GenBank/DDBJ databases">
        <title>A genome reference for cultivated species of the human gut microbiota.</title>
        <authorList>
            <person name="Zou Y."/>
            <person name="Xue W."/>
            <person name="Luo G."/>
        </authorList>
    </citation>
    <scope>NUCLEOTIDE SEQUENCE [LARGE SCALE GENOMIC DNA]</scope>
    <source>
        <strain evidence="4 5">OM02-16</strain>
    </source>
</reference>
<evidence type="ECO:0000259" key="2">
    <source>
        <dbReference type="Pfam" id="PF24672"/>
    </source>
</evidence>
<protein>
    <recommendedName>
        <fullName evidence="6">YfhO family protein</fullName>
    </recommendedName>
</protein>
<accession>A0A3E5GJV4</accession>
<feature type="transmembrane region" description="Helical" evidence="1">
    <location>
        <begin position="326"/>
        <end position="346"/>
    </location>
</feature>
<feature type="transmembrane region" description="Helical" evidence="1">
    <location>
        <begin position="240"/>
        <end position="264"/>
    </location>
</feature>
<name>A0A3E5GJV4_9FIRM</name>
<evidence type="ECO:0000259" key="3">
    <source>
        <dbReference type="Pfam" id="PF24677"/>
    </source>
</evidence>
<evidence type="ECO:0000256" key="1">
    <source>
        <dbReference type="SAM" id="Phobius"/>
    </source>
</evidence>
<feature type="transmembrane region" description="Helical" evidence="1">
    <location>
        <begin position="297"/>
        <end position="314"/>
    </location>
</feature>
<keyword evidence="1" id="KW-1133">Transmembrane helix</keyword>
<comment type="caution">
    <text evidence="4">The sequence shown here is derived from an EMBL/GenBank/DDBJ whole genome shotgun (WGS) entry which is preliminary data.</text>
</comment>
<feature type="transmembrane region" description="Helical" evidence="1">
    <location>
        <begin position="424"/>
        <end position="442"/>
    </location>
</feature>
<feature type="transmembrane region" description="Helical" evidence="1">
    <location>
        <begin position="399"/>
        <end position="417"/>
    </location>
</feature>
<feature type="transmembrane region" description="Helical" evidence="1">
    <location>
        <begin position="276"/>
        <end position="291"/>
    </location>
</feature>
<evidence type="ECO:0000313" key="4">
    <source>
        <dbReference type="EMBL" id="RGO35308.1"/>
    </source>
</evidence>
<dbReference type="InterPro" id="IPR056071">
    <property type="entry name" value="DUF7654"/>
</dbReference>
<dbReference type="RefSeq" id="WP_117597172.1">
    <property type="nucleotide sequence ID" value="NZ_CABMEZ010000001.1"/>
</dbReference>
<gene>
    <name evidence="4" type="ORF">DXB16_01760</name>
</gene>
<evidence type="ECO:0000313" key="5">
    <source>
        <dbReference type="Proteomes" id="UP000261285"/>
    </source>
</evidence>
<feature type="transmembrane region" description="Helical" evidence="1">
    <location>
        <begin position="12"/>
        <end position="31"/>
    </location>
</feature>
<dbReference type="Pfam" id="PF24677">
    <property type="entry name" value="DUF7657"/>
    <property type="match status" value="1"/>
</dbReference>
<feature type="transmembrane region" description="Helical" evidence="1">
    <location>
        <begin position="83"/>
        <end position="100"/>
    </location>
</feature>
<dbReference type="InterPro" id="IPR056074">
    <property type="entry name" value="DUF7657"/>
</dbReference>
<organism evidence="4 5">
    <name type="scientific">Dorea longicatena</name>
    <dbReference type="NCBI Taxonomy" id="88431"/>
    <lineage>
        <taxon>Bacteria</taxon>
        <taxon>Bacillati</taxon>
        <taxon>Bacillota</taxon>
        <taxon>Clostridia</taxon>
        <taxon>Lachnospirales</taxon>
        <taxon>Lachnospiraceae</taxon>
        <taxon>Dorea</taxon>
    </lineage>
</organism>
<feature type="domain" description="DUF7654" evidence="2">
    <location>
        <begin position="567"/>
        <end position="706"/>
    </location>
</feature>
<dbReference type="Pfam" id="PF24672">
    <property type="entry name" value="DUF7654"/>
    <property type="match status" value="1"/>
</dbReference>
<feature type="domain" description="DUF7657" evidence="3">
    <location>
        <begin position="84"/>
        <end position="479"/>
    </location>
</feature>
<sequence length="709" mass="81087">MGDGMKKTYKYMLGIVSAFCIALIWNTYIYMVEVVGNDYLNIDLTDTVLHAFQEGNTITLFIVFSFIFCIIEYRKIDVSSVIYKYRFVIAGVLFVLGIIFEINGSSIGMWCGYLSGDDNNVIWGVSRAIRTDEWAVSTPMLFSQYHNFTGKFPYFSDTIRAGSTDVFFEYGQPVQFIAMIFRPFYLGYLFLPIAKGMAFFWCGRLIALFMVTFEFGMLVTGKNKRLSVVLSFLISFAPVVQWWFAINGLVEMLIFMQLSMVMVWKYMNTENSVQRIPYVVVIMICAGGYILTMYPAWQISLAYVLLGIFVWIIWENYKKFHIKIKDILIIIIAVTSTILILGLTFWKSKETIQLLTNTVYPGSRCETGGGSGENLILYMSNIWQSMFGLSIKSNVCENAMFIDFFPVCYFPAIWYTIKYKTKDKLLIVLSIVSCFLGIYSIIGFPEILAKITLLSNVQSSRAMIAFGMCNILLMIRAMSLIKESFNKIISALAAFILSVCLNKIVFNINPEYYSEKYLWISIMAFAVIFYGILRNAANKKFWSYMCIGLMLISGGLVNPVRSGIDSVTNLREYQAIEKIVNEDKGAKWIVEGEGIPTINFPVMAGAPTINSTNVYPNLAFWKKLDPTGQHEKVYNRYAHIHIFVKQSGKPKYEVGDAPDQVYLYITLKDLRKLGVKYIYSRNDLLTYEDDSCIVVYNSDNYKIYDIGEK</sequence>
<dbReference type="EMBL" id="QSVN01000001">
    <property type="protein sequence ID" value="RGO35308.1"/>
    <property type="molecule type" value="Genomic_DNA"/>
</dbReference>
<feature type="transmembrane region" description="Helical" evidence="1">
    <location>
        <begin position="198"/>
        <end position="220"/>
    </location>
</feature>
<dbReference type="AlphaFoldDB" id="A0A3E5GJV4"/>
<dbReference type="Proteomes" id="UP000261285">
    <property type="component" value="Unassembled WGS sequence"/>
</dbReference>
<keyword evidence="1" id="KW-0812">Transmembrane</keyword>
<feature type="transmembrane region" description="Helical" evidence="1">
    <location>
        <begin position="173"/>
        <end position="191"/>
    </location>
</feature>